<keyword evidence="1" id="KW-0808">Transferase</keyword>
<gene>
    <name evidence="4" type="ORF">A2161_18645</name>
</gene>
<organism evidence="4 5">
    <name type="scientific">Candidatus Schekmanbacteria bacterium RBG_13_48_7</name>
    <dbReference type="NCBI Taxonomy" id="1817878"/>
    <lineage>
        <taxon>Bacteria</taxon>
        <taxon>Candidatus Schekmaniibacteriota</taxon>
    </lineage>
</organism>
<dbReference type="InterPro" id="IPR050832">
    <property type="entry name" value="Bact_Acetyltransf"/>
</dbReference>
<name>A0A1F7RLH4_9BACT</name>
<dbReference type="Gene3D" id="3.40.630.30">
    <property type="match status" value="1"/>
</dbReference>
<dbReference type="PROSITE" id="PS51186">
    <property type="entry name" value="GNAT"/>
    <property type="match status" value="1"/>
</dbReference>
<evidence type="ECO:0000313" key="5">
    <source>
        <dbReference type="Proteomes" id="UP000179266"/>
    </source>
</evidence>
<feature type="domain" description="N-acetyltransferase" evidence="3">
    <location>
        <begin position="2"/>
        <end position="145"/>
    </location>
</feature>
<evidence type="ECO:0000313" key="4">
    <source>
        <dbReference type="EMBL" id="OGL41824.1"/>
    </source>
</evidence>
<sequence length="145" mass="16182">MVTIVNVTDPDTPSLFQLLNQFLLTTGEPPLDSQSINRIKKAIRDQKIYFYLAMDSGSAVGICSLTMGYTTYHAGYFGVMEDFYIADAMRKKGVARQMIGKLLQDAKEKGCCSVLLGCSSDDIHMYEHLGFRKIGNMMAIDLPHE</sequence>
<accession>A0A1F7RLH4</accession>
<keyword evidence="2" id="KW-0012">Acyltransferase</keyword>
<dbReference type="SUPFAM" id="SSF55729">
    <property type="entry name" value="Acyl-CoA N-acyltransferases (Nat)"/>
    <property type="match status" value="1"/>
</dbReference>
<dbReference type="PANTHER" id="PTHR43877">
    <property type="entry name" value="AMINOALKYLPHOSPHONATE N-ACETYLTRANSFERASE-RELATED-RELATED"/>
    <property type="match status" value="1"/>
</dbReference>
<dbReference type="Proteomes" id="UP000179266">
    <property type="component" value="Unassembled WGS sequence"/>
</dbReference>
<dbReference type="EMBL" id="MGDD01000339">
    <property type="protein sequence ID" value="OGL41824.1"/>
    <property type="molecule type" value="Genomic_DNA"/>
</dbReference>
<evidence type="ECO:0000256" key="2">
    <source>
        <dbReference type="ARBA" id="ARBA00023315"/>
    </source>
</evidence>
<dbReference type="CDD" id="cd04301">
    <property type="entry name" value="NAT_SF"/>
    <property type="match status" value="1"/>
</dbReference>
<evidence type="ECO:0000259" key="3">
    <source>
        <dbReference type="PROSITE" id="PS51186"/>
    </source>
</evidence>
<dbReference type="GO" id="GO:0016747">
    <property type="term" value="F:acyltransferase activity, transferring groups other than amino-acyl groups"/>
    <property type="evidence" value="ECO:0007669"/>
    <property type="project" value="InterPro"/>
</dbReference>
<proteinExistence type="predicted"/>
<dbReference type="InterPro" id="IPR016181">
    <property type="entry name" value="Acyl_CoA_acyltransferase"/>
</dbReference>
<dbReference type="AlphaFoldDB" id="A0A1F7RLH4"/>
<dbReference type="InterPro" id="IPR000182">
    <property type="entry name" value="GNAT_dom"/>
</dbReference>
<comment type="caution">
    <text evidence="4">The sequence shown here is derived from an EMBL/GenBank/DDBJ whole genome shotgun (WGS) entry which is preliminary data.</text>
</comment>
<evidence type="ECO:0000256" key="1">
    <source>
        <dbReference type="ARBA" id="ARBA00022679"/>
    </source>
</evidence>
<reference evidence="4 5" key="1">
    <citation type="journal article" date="2016" name="Nat. Commun.">
        <title>Thousands of microbial genomes shed light on interconnected biogeochemical processes in an aquifer system.</title>
        <authorList>
            <person name="Anantharaman K."/>
            <person name="Brown C.T."/>
            <person name="Hug L.A."/>
            <person name="Sharon I."/>
            <person name="Castelle C.J."/>
            <person name="Probst A.J."/>
            <person name="Thomas B.C."/>
            <person name="Singh A."/>
            <person name="Wilkins M.J."/>
            <person name="Karaoz U."/>
            <person name="Brodie E.L."/>
            <person name="Williams K.H."/>
            <person name="Hubbard S.S."/>
            <person name="Banfield J.F."/>
        </authorList>
    </citation>
    <scope>NUCLEOTIDE SEQUENCE [LARGE SCALE GENOMIC DNA]</scope>
</reference>
<protein>
    <recommendedName>
        <fullName evidence="3">N-acetyltransferase domain-containing protein</fullName>
    </recommendedName>
</protein>
<dbReference type="Pfam" id="PF00583">
    <property type="entry name" value="Acetyltransf_1"/>
    <property type="match status" value="1"/>
</dbReference>